<dbReference type="EMBL" id="KN819386">
    <property type="protein sequence ID" value="KIJ11117.1"/>
    <property type="molecule type" value="Genomic_DNA"/>
</dbReference>
<dbReference type="OrthoDB" id="2657661at2759"/>
<sequence>MWRCQAKLQNEETTSPTVPSLGQIQAAAPTPGSATDTVRSAPVATPNTIGFSSSATQGPIGIHGSQQPVVHIQASSQTQNTSPARPLSPASVVASPGRANTRQGGHRGAQRVLKPTTADMMMQRRYSRKGQADWKMQYDGVVTPGDRDYAEVCPPGWTRLIQAEGASYYYHSQERVFTDADMSTDKTRKAVESSAKNLFTRAKTDGIQLSEDIELVIELEERAVYYYFVDRQHRILFWLHEFEHKKLLGHVRGVKNKSHIKYHLETQYWTHCEMFPHGRPISLDDLKSLKGILVHANAEAITSDTSLAPFDVEELGRMLDLVDKMQEGAMEGQPDMVWVIARLMRMFSHAKFVNFCGQLGARLNADQSVYADQHENRAPRLFDVVDIFLFGSASAHFRALNGIWVDHTVNFPRWKGFINKLLAEWNSFTIYSTVMLAVDVSFLAIPALQDTSKDTSQEQAAVIAIYGSIVSIVGSLMISVLLVGQIRGQEGESAKGAVVFMKRMTQSMLGLEALAIMQSVPYALLIWGMLFFVLALGFVIFGSPHGTTTIAVVSPGWVLITFLCLWPLWGSRRYRAMVYEWWGKIAEKLPLIRPKQIPSVV</sequence>
<name>A0A0C9TTF1_PAXIN</name>
<reference evidence="3 4" key="1">
    <citation type="submission" date="2014-06" db="EMBL/GenBank/DDBJ databases">
        <authorList>
            <consortium name="DOE Joint Genome Institute"/>
            <person name="Kuo A."/>
            <person name="Kohler A."/>
            <person name="Nagy L.G."/>
            <person name="Floudas D."/>
            <person name="Copeland A."/>
            <person name="Barry K.W."/>
            <person name="Cichocki N."/>
            <person name="Veneault-Fourrey C."/>
            <person name="LaButti K."/>
            <person name="Lindquist E.A."/>
            <person name="Lipzen A."/>
            <person name="Lundell T."/>
            <person name="Morin E."/>
            <person name="Murat C."/>
            <person name="Sun H."/>
            <person name="Tunlid A."/>
            <person name="Henrissat B."/>
            <person name="Grigoriev I.V."/>
            <person name="Hibbett D.S."/>
            <person name="Martin F."/>
            <person name="Nordberg H.P."/>
            <person name="Cantor M.N."/>
            <person name="Hua S.X."/>
        </authorList>
    </citation>
    <scope>NUCLEOTIDE SEQUENCE [LARGE SCALE GENOMIC DNA]</scope>
    <source>
        <strain evidence="3 4">ATCC 200175</strain>
    </source>
</reference>
<proteinExistence type="predicted"/>
<keyword evidence="2" id="KW-0472">Membrane</keyword>
<protein>
    <submittedName>
        <fullName evidence="3">Unplaced genomic scaffold PAXINscaffold_64, whole genome shotgun sequence</fullName>
    </submittedName>
</protein>
<dbReference type="HOGENOM" id="CLU_015091_1_2_1"/>
<gene>
    <name evidence="3" type="ORF">PAXINDRAFT_171910</name>
</gene>
<accession>A0A0C9TTF1</accession>
<evidence type="ECO:0000256" key="2">
    <source>
        <dbReference type="SAM" id="Phobius"/>
    </source>
</evidence>
<feature type="compositionally biased region" description="Polar residues" evidence="1">
    <location>
        <begin position="64"/>
        <end position="83"/>
    </location>
</feature>
<evidence type="ECO:0000256" key="1">
    <source>
        <dbReference type="SAM" id="MobiDB-lite"/>
    </source>
</evidence>
<dbReference type="AlphaFoldDB" id="A0A0C9TTF1"/>
<feature type="transmembrane region" description="Helical" evidence="2">
    <location>
        <begin position="428"/>
        <end position="448"/>
    </location>
</feature>
<feature type="compositionally biased region" description="Polar residues" evidence="1">
    <location>
        <begin position="45"/>
        <end position="57"/>
    </location>
</feature>
<feature type="transmembrane region" description="Helical" evidence="2">
    <location>
        <begin position="548"/>
        <end position="569"/>
    </location>
</feature>
<evidence type="ECO:0000313" key="3">
    <source>
        <dbReference type="EMBL" id="KIJ11117.1"/>
    </source>
</evidence>
<evidence type="ECO:0000313" key="4">
    <source>
        <dbReference type="Proteomes" id="UP000053647"/>
    </source>
</evidence>
<feature type="transmembrane region" description="Helical" evidence="2">
    <location>
        <begin position="460"/>
        <end position="483"/>
    </location>
</feature>
<feature type="region of interest" description="Disordered" evidence="1">
    <location>
        <begin position="1"/>
        <end position="109"/>
    </location>
</feature>
<organism evidence="3 4">
    <name type="scientific">Paxillus involutus ATCC 200175</name>
    <dbReference type="NCBI Taxonomy" id="664439"/>
    <lineage>
        <taxon>Eukaryota</taxon>
        <taxon>Fungi</taxon>
        <taxon>Dikarya</taxon>
        <taxon>Basidiomycota</taxon>
        <taxon>Agaricomycotina</taxon>
        <taxon>Agaricomycetes</taxon>
        <taxon>Agaricomycetidae</taxon>
        <taxon>Boletales</taxon>
        <taxon>Paxilineae</taxon>
        <taxon>Paxillaceae</taxon>
        <taxon>Paxillus</taxon>
    </lineage>
</organism>
<keyword evidence="4" id="KW-1185">Reference proteome</keyword>
<keyword evidence="2" id="KW-1133">Transmembrane helix</keyword>
<feature type="transmembrane region" description="Helical" evidence="2">
    <location>
        <begin position="522"/>
        <end position="542"/>
    </location>
</feature>
<dbReference type="Proteomes" id="UP000053647">
    <property type="component" value="Unassembled WGS sequence"/>
</dbReference>
<reference evidence="4" key="2">
    <citation type="submission" date="2015-01" db="EMBL/GenBank/DDBJ databases">
        <title>Evolutionary Origins and Diversification of the Mycorrhizal Mutualists.</title>
        <authorList>
            <consortium name="DOE Joint Genome Institute"/>
            <consortium name="Mycorrhizal Genomics Consortium"/>
            <person name="Kohler A."/>
            <person name="Kuo A."/>
            <person name="Nagy L.G."/>
            <person name="Floudas D."/>
            <person name="Copeland A."/>
            <person name="Barry K.W."/>
            <person name="Cichocki N."/>
            <person name="Veneault-Fourrey C."/>
            <person name="LaButti K."/>
            <person name="Lindquist E.A."/>
            <person name="Lipzen A."/>
            <person name="Lundell T."/>
            <person name="Morin E."/>
            <person name="Murat C."/>
            <person name="Riley R."/>
            <person name="Ohm R."/>
            <person name="Sun H."/>
            <person name="Tunlid A."/>
            <person name="Henrissat B."/>
            <person name="Grigoriev I.V."/>
            <person name="Hibbett D.S."/>
            <person name="Martin F."/>
        </authorList>
    </citation>
    <scope>NUCLEOTIDE SEQUENCE [LARGE SCALE GENOMIC DNA]</scope>
    <source>
        <strain evidence="4">ATCC 200175</strain>
    </source>
</reference>
<keyword evidence="2" id="KW-0812">Transmembrane</keyword>
<feature type="compositionally biased region" description="Polar residues" evidence="1">
    <location>
        <begin position="7"/>
        <end position="23"/>
    </location>
</feature>